<evidence type="ECO:0000313" key="2">
    <source>
        <dbReference type="EMBL" id="QIO09688.1"/>
    </source>
</evidence>
<gene>
    <name evidence="2" type="ORF">G8D99_12195</name>
</gene>
<sequence length="167" mass="18676">MALFINRKSICFGLLLTLSSFCYANSTHNIYMMTLSVLSYVKWTNENPTLCVVENPTTSSLFNQTFSQQKSKFKVALIIATDISSKTCDAVFFSQSNPSFEQKTINNAANRSILSFSNNNPDCEIGSVFCLYSSKSGNTRFKVNLDSLAKTKIHIDPRVLLLAQNQE</sequence>
<protein>
    <submittedName>
        <fullName evidence="2">YfiR family protein</fullName>
    </submittedName>
</protein>
<dbReference type="InterPro" id="IPR025293">
    <property type="entry name" value="YfiR/HmsC-like"/>
</dbReference>
<organism evidence="2 3">
    <name type="scientific">Acinetobacter lanii</name>
    <dbReference type="NCBI Taxonomy" id="2715163"/>
    <lineage>
        <taxon>Bacteria</taxon>
        <taxon>Pseudomonadati</taxon>
        <taxon>Pseudomonadota</taxon>
        <taxon>Gammaproteobacteria</taxon>
        <taxon>Moraxellales</taxon>
        <taxon>Moraxellaceae</taxon>
        <taxon>Acinetobacter</taxon>
    </lineage>
</organism>
<dbReference type="AlphaFoldDB" id="A0A6G8S6L7"/>
<evidence type="ECO:0000313" key="3">
    <source>
        <dbReference type="Proteomes" id="UP000501939"/>
    </source>
</evidence>
<dbReference type="Pfam" id="PF13689">
    <property type="entry name" value="DUF4154"/>
    <property type="match status" value="1"/>
</dbReference>
<dbReference type="Proteomes" id="UP000501939">
    <property type="component" value="Chromosome"/>
</dbReference>
<keyword evidence="1" id="KW-0732">Signal</keyword>
<feature type="signal peptide" evidence="1">
    <location>
        <begin position="1"/>
        <end position="24"/>
    </location>
</feature>
<name>A0A6G8S6L7_9GAMM</name>
<reference evidence="2 3" key="1">
    <citation type="submission" date="2020-03" db="EMBL/GenBank/DDBJ databases">
        <authorList>
            <person name="Zhu W."/>
        </authorList>
    </citation>
    <scope>NUCLEOTIDE SEQUENCE [LARGE SCALE GENOMIC DNA]</scope>
    <source>
        <strain evidence="2 3">185</strain>
    </source>
</reference>
<accession>A0A6G8S6L7</accession>
<dbReference type="EMBL" id="CP049916">
    <property type="protein sequence ID" value="QIO09688.1"/>
    <property type="molecule type" value="Genomic_DNA"/>
</dbReference>
<dbReference type="KEGG" id="alj:G8D99_12195"/>
<feature type="chain" id="PRO_5026049225" evidence="1">
    <location>
        <begin position="25"/>
        <end position="167"/>
    </location>
</feature>
<proteinExistence type="predicted"/>
<evidence type="ECO:0000256" key="1">
    <source>
        <dbReference type="SAM" id="SignalP"/>
    </source>
</evidence>
<keyword evidence="3" id="KW-1185">Reference proteome</keyword>